<evidence type="ECO:0000256" key="5">
    <source>
        <dbReference type="ARBA" id="ARBA00022839"/>
    </source>
</evidence>
<feature type="compositionally biased region" description="Polar residues" evidence="10">
    <location>
        <begin position="148"/>
        <end position="165"/>
    </location>
</feature>
<dbReference type="GeneID" id="59381144"/>
<dbReference type="CDD" id="cd06141">
    <property type="entry name" value="WRN_exo"/>
    <property type="match status" value="1"/>
</dbReference>
<gene>
    <name evidence="13" type="ORF">PC9H_011326</name>
</gene>
<feature type="region of interest" description="Disordered" evidence="10">
    <location>
        <begin position="995"/>
        <end position="1022"/>
    </location>
</feature>
<keyword evidence="6" id="KW-0460">Magnesium</keyword>
<dbReference type="InterPro" id="IPR036397">
    <property type="entry name" value="RNaseH_sf"/>
</dbReference>
<dbReference type="RefSeq" id="XP_036626666.1">
    <property type="nucleotide sequence ID" value="XM_036780811.1"/>
</dbReference>
<feature type="region of interest" description="Disordered" evidence="10">
    <location>
        <begin position="207"/>
        <end position="263"/>
    </location>
</feature>
<dbReference type="EMBL" id="JACETU010000009">
    <property type="protein sequence ID" value="KAF7420808.1"/>
    <property type="molecule type" value="Genomic_DNA"/>
</dbReference>
<dbReference type="Pfam" id="PF01612">
    <property type="entry name" value="DNA_pol_A_exo1"/>
    <property type="match status" value="1"/>
</dbReference>
<dbReference type="GO" id="GO:0046872">
    <property type="term" value="F:metal ion binding"/>
    <property type="evidence" value="ECO:0007669"/>
    <property type="project" value="UniProtKB-KW"/>
</dbReference>
<dbReference type="InterPro" id="IPR002562">
    <property type="entry name" value="3'-5'_exonuclease_dom"/>
</dbReference>
<dbReference type="InterPro" id="IPR012337">
    <property type="entry name" value="RNaseH-like_sf"/>
</dbReference>
<comment type="caution">
    <text evidence="13">The sequence shown here is derived from an EMBL/GenBank/DDBJ whole genome shotgun (WGS) entry which is preliminary data.</text>
</comment>
<dbReference type="GO" id="GO:0005634">
    <property type="term" value="C:nucleus"/>
    <property type="evidence" value="ECO:0007669"/>
    <property type="project" value="UniProtKB-SubCell"/>
</dbReference>
<evidence type="ECO:0000256" key="7">
    <source>
        <dbReference type="ARBA" id="ARBA00023242"/>
    </source>
</evidence>
<dbReference type="Pfam" id="PF20499">
    <property type="entry name" value="DUF6729"/>
    <property type="match status" value="1"/>
</dbReference>
<name>A0A8H7DN21_PLEOS</name>
<keyword evidence="2" id="KW-0540">Nuclease</keyword>
<protein>
    <recommendedName>
        <fullName evidence="8">3'-5' exonuclease</fullName>
    </recommendedName>
    <alternativeName>
        <fullName evidence="9">Werner Syndrome-like exonuclease</fullName>
    </alternativeName>
</protein>
<dbReference type="SUPFAM" id="SSF53098">
    <property type="entry name" value="Ribonuclease H-like"/>
    <property type="match status" value="1"/>
</dbReference>
<dbReference type="PANTHER" id="PTHR13620:SF109">
    <property type="entry name" value="3'-5' EXONUCLEASE"/>
    <property type="match status" value="1"/>
</dbReference>
<feature type="compositionally biased region" description="Basic and acidic residues" evidence="10">
    <location>
        <begin position="1006"/>
        <end position="1022"/>
    </location>
</feature>
<evidence type="ECO:0000256" key="6">
    <source>
        <dbReference type="ARBA" id="ARBA00022842"/>
    </source>
</evidence>
<dbReference type="VEuPathDB" id="FungiDB:PC9H_011326"/>
<dbReference type="GO" id="GO:0008408">
    <property type="term" value="F:3'-5' exonuclease activity"/>
    <property type="evidence" value="ECO:0007669"/>
    <property type="project" value="InterPro"/>
</dbReference>
<feature type="domain" description="3'-5' exonuclease" evidence="11">
    <location>
        <begin position="672"/>
        <end position="832"/>
    </location>
</feature>
<evidence type="ECO:0000256" key="4">
    <source>
        <dbReference type="ARBA" id="ARBA00022801"/>
    </source>
</evidence>
<feature type="compositionally biased region" description="Polar residues" evidence="10">
    <location>
        <begin position="175"/>
        <end position="193"/>
    </location>
</feature>
<evidence type="ECO:0000313" key="13">
    <source>
        <dbReference type="EMBL" id="KAF7420808.1"/>
    </source>
</evidence>
<dbReference type="PANTHER" id="PTHR13620">
    <property type="entry name" value="3-5 EXONUCLEASE"/>
    <property type="match status" value="1"/>
</dbReference>
<evidence type="ECO:0000256" key="8">
    <source>
        <dbReference type="ARBA" id="ARBA00040531"/>
    </source>
</evidence>
<feature type="region of interest" description="Disordered" evidence="10">
    <location>
        <begin position="52"/>
        <end position="195"/>
    </location>
</feature>
<keyword evidence="3" id="KW-0479">Metal-binding</keyword>
<dbReference type="InterPro" id="IPR046616">
    <property type="entry name" value="DUF6729"/>
</dbReference>
<proteinExistence type="predicted"/>
<dbReference type="GO" id="GO:0003676">
    <property type="term" value="F:nucleic acid binding"/>
    <property type="evidence" value="ECO:0007669"/>
    <property type="project" value="InterPro"/>
</dbReference>
<keyword evidence="5" id="KW-0269">Exonuclease</keyword>
<evidence type="ECO:0000313" key="14">
    <source>
        <dbReference type="Proteomes" id="UP000623687"/>
    </source>
</evidence>
<keyword evidence="4" id="KW-0378">Hydrolase</keyword>
<keyword evidence="14" id="KW-1185">Reference proteome</keyword>
<feature type="compositionally biased region" description="Acidic residues" evidence="10">
    <location>
        <begin position="236"/>
        <end position="252"/>
    </location>
</feature>
<evidence type="ECO:0000256" key="10">
    <source>
        <dbReference type="SAM" id="MobiDB-lite"/>
    </source>
</evidence>
<reference evidence="13" key="1">
    <citation type="submission" date="2019-07" db="EMBL/GenBank/DDBJ databases">
        <authorList>
            <person name="Palmer J.M."/>
        </authorList>
    </citation>
    <scope>NUCLEOTIDE SEQUENCE</scope>
    <source>
        <strain evidence="13">PC9</strain>
    </source>
</reference>
<organism evidence="13 14">
    <name type="scientific">Pleurotus ostreatus</name>
    <name type="common">Oyster mushroom</name>
    <name type="synonym">White-rot fungus</name>
    <dbReference type="NCBI Taxonomy" id="5322"/>
    <lineage>
        <taxon>Eukaryota</taxon>
        <taxon>Fungi</taxon>
        <taxon>Dikarya</taxon>
        <taxon>Basidiomycota</taxon>
        <taxon>Agaricomycotina</taxon>
        <taxon>Agaricomycetes</taxon>
        <taxon>Agaricomycetidae</taxon>
        <taxon>Agaricales</taxon>
        <taxon>Pleurotineae</taxon>
        <taxon>Pleurotaceae</taxon>
        <taxon>Pleurotus</taxon>
    </lineage>
</organism>
<evidence type="ECO:0000259" key="11">
    <source>
        <dbReference type="Pfam" id="PF01612"/>
    </source>
</evidence>
<feature type="domain" description="DUF6729" evidence="12">
    <location>
        <begin position="300"/>
        <end position="471"/>
    </location>
</feature>
<evidence type="ECO:0000259" key="12">
    <source>
        <dbReference type="Pfam" id="PF20499"/>
    </source>
</evidence>
<keyword evidence="7" id="KW-0539">Nucleus</keyword>
<evidence type="ECO:0000256" key="1">
    <source>
        <dbReference type="ARBA" id="ARBA00004123"/>
    </source>
</evidence>
<dbReference type="Gene3D" id="3.30.420.10">
    <property type="entry name" value="Ribonuclease H-like superfamily/Ribonuclease H"/>
    <property type="match status" value="1"/>
</dbReference>
<accession>A0A8H7DN21</accession>
<dbReference type="OrthoDB" id="1920326at2759"/>
<comment type="subcellular location">
    <subcellularLocation>
        <location evidence="1">Nucleus</location>
    </subcellularLocation>
</comment>
<evidence type="ECO:0000256" key="2">
    <source>
        <dbReference type="ARBA" id="ARBA00022722"/>
    </source>
</evidence>
<dbReference type="InterPro" id="IPR051132">
    <property type="entry name" value="3-5_Exonuclease_domain"/>
</dbReference>
<evidence type="ECO:0000256" key="3">
    <source>
        <dbReference type="ARBA" id="ARBA00022723"/>
    </source>
</evidence>
<evidence type="ECO:0000256" key="9">
    <source>
        <dbReference type="ARBA" id="ARBA00042761"/>
    </source>
</evidence>
<sequence>MASDDDDSEYDAAFASLTPEQLQGLAALDAVLNTDSEQFRFTAPSFSTQEAINPSILSIENPHPAEFINETPTSRKRTVSPDLDSSALTTKRPRGRPPGTGYKQRQQREETPNEGTTSGSKRPVGRPKKQPQLTFASVPSKYKLTGLRVSSSTPTAGPSNVSVNEALQDRAGATRNPSALSMLSSSPGPTSVPNHEAALQASQGEISLIPGDDPFRACVDDDNDDTESESGLLEDGIGEDDVDDDDGEDGDEGTQSATSATKSRSRCLPGWLKAEFKRHLEESSQRGADGLPPLYRNHQTFWFPRPATWFRLRTPSLTPQVLYDYRFFLWDPMALLEDGIPCPNPSCDARLRRHDHVRYPRRVVDLDSTFWIIGYRYRCPQCACFQRQAHFRSWDLRILSVLPPSLADEFPAILSYRSGLASSLFHLMRACFHHGMGAHQFSTTIRVQHLERYDRLQLQYLRTIAVQSTLSSFLTGRKFKAFLPYDDRSNDGAHGFVPGAMWLRDTYDTFIEKHEDELNQHTAMLTGQICAIDHSFKLTKHVAKVNGVQVFVALLTVTNEKGEIRVCNLVATKAHSQFELALRQMRDSLELYGHDQPSIFYTDSMADKEFLERCFPLLRTDLTPIEKYGYLPEFTIPIDVNIIVHGSKNGIDDVMRTIIDALPQDDRSGPLVVGLDSEWNVEVSTRGYVTGRGQTAILQIAFEKKVFILQIGSMLAGGSLPEILKQVLSNPRILKVGRCPSADLAYLQQCCQSSVPFSGAVDLAKLAKERLVIPNARVSLSDLGAVVLNQQIKKNLPERVGSFWEEETLTASQLQYAAVDAYASLVIYEKLSAIPVPSALSGSEVAGTPVLLFGSDRTRLLAEGTISPHATDKQYEGINITATRTVILVTKVHVPGAFILNGTATRHQLDSFGPPPFHMVCLQSHLRQPTSFSIHHTDDTITRTPIDSTLINPKLFNIDSELPTDTTTSSSVAPDPNMASVAGIGTLLFNSLSDEVAPSTQPTEPHMQERDSESQAEGDRVLSETDISAKWPPYIRSRVIKDPFHVFNMFYISAAHGLLHDFALALRDAMFIPDKDDQARIIIWATSQKPPLLWEDLVARRPKWVWKRCKRIIPPAEELFENVSQVFQNYGPLKDAKTHLPLFNTTAWGVAKNILDLIKKGFVSDPPGIPLYYQLGMDKSGMPLYRCMRGTNMTEGGVHTHLRSRLPTSGVSIRHIQSRLLDFILRHNLLVGTFNSTGTRYRGHYSIWITNQLQEMLYLVHPYLESPRMLVGWINGNLYQRTKEVSGVLPIPDGLRIKAGMGAYIHAHHHKQLHQFLASRQGTRKPILPINNDSERHLFRELMASESGGNLSTGPNWDNIVILWNSKAEESKEISYKLPEQLKVYYHGDWKKFTNIKQTKSITSDVREEVKRTIHNPQRLLAAPPAPEMTRTIHSAGAGFLLVNPGPQLQHLHQPASSLEQDPEQTPMLEETLSAELTTAHLAASRAQATQLPPEPRLHARKARMCRKCAQPTCKGKGGVNYCRNPCQDCAKVNCAGRNPKHPERPCNIAWKPVAPAQQLVDEATTSVST</sequence>
<dbReference type="GO" id="GO:0006139">
    <property type="term" value="P:nucleobase-containing compound metabolic process"/>
    <property type="evidence" value="ECO:0007669"/>
    <property type="project" value="InterPro"/>
</dbReference>
<dbReference type="Proteomes" id="UP000623687">
    <property type="component" value="Unassembled WGS sequence"/>
</dbReference>